<dbReference type="Proteomes" id="UP000297253">
    <property type="component" value="Unassembled WGS sequence"/>
</dbReference>
<reference evidence="1 2" key="1">
    <citation type="submission" date="2019-03" db="EMBL/GenBank/DDBJ databases">
        <title>Diversity of the mouse oral microbiome.</title>
        <authorList>
            <person name="Joseph S."/>
            <person name="Aduse-Opoku J."/>
            <person name="Curtis M."/>
            <person name="Wade W."/>
            <person name="Hashim A."/>
        </authorList>
    </citation>
    <scope>NUCLEOTIDE SEQUENCE [LARGE SCALE GENOMIC DNA]</scope>
    <source>
        <strain evidence="1 2">WM131</strain>
    </source>
</reference>
<evidence type="ECO:0000313" key="1">
    <source>
        <dbReference type="EMBL" id="TFU97960.1"/>
    </source>
</evidence>
<proteinExistence type="predicted"/>
<organism evidence="1 2">
    <name type="scientific">Streptococcus cuniculi</name>
    <dbReference type="NCBI Taxonomy" id="1432788"/>
    <lineage>
        <taxon>Bacteria</taxon>
        <taxon>Bacillati</taxon>
        <taxon>Bacillota</taxon>
        <taxon>Bacilli</taxon>
        <taxon>Lactobacillales</taxon>
        <taxon>Streptococcaceae</taxon>
        <taxon>Streptococcus</taxon>
    </lineage>
</organism>
<dbReference type="InterPro" id="IPR025384">
    <property type="entry name" value="DUF4298"/>
</dbReference>
<sequence length="100" mass="11638">MNDMKQIQEMDEILNQAETIVKVLEVALGDFEHFLPSLMTLFAYYESSDWLRHYEMDEAGKIPQSFSRGVLSQDAVYNLIVRYRDLTQTMKELGEVGVEK</sequence>
<comment type="caution">
    <text evidence="1">The sequence shown here is derived from an EMBL/GenBank/DDBJ whole genome shotgun (WGS) entry which is preliminary data.</text>
</comment>
<evidence type="ECO:0000313" key="2">
    <source>
        <dbReference type="Proteomes" id="UP000297253"/>
    </source>
</evidence>
<protein>
    <submittedName>
        <fullName evidence="1">DUF4298 domain-containing protein</fullName>
    </submittedName>
</protein>
<dbReference type="EMBL" id="SPPD01000006">
    <property type="protein sequence ID" value="TFU97960.1"/>
    <property type="molecule type" value="Genomic_DNA"/>
</dbReference>
<accession>A0A4Y9JA97</accession>
<name>A0A4Y9JA97_9STRE</name>
<dbReference type="OrthoDB" id="80787at2"/>
<dbReference type="Pfam" id="PF14131">
    <property type="entry name" value="DUF4298"/>
    <property type="match status" value="1"/>
</dbReference>
<dbReference type="AlphaFoldDB" id="A0A4Y9JA97"/>
<gene>
    <name evidence="1" type="ORF">E4T82_05705</name>
</gene>
<dbReference type="STRING" id="1432788.BU202_06420"/>